<comment type="caution">
    <text evidence="10">The sequence shown here is derived from an EMBL/GenBank/DDBJ whole genome shotgun (WGS) entry which is preliminary data.</text>
</comment>
<dbReference type="InterPro" id="IPR054542">
    <property type="entry name" value="Cys_met_metab_PP"/>
</dbReference>
<dbReference type="PROSITE" id="PS00868">
    <property type="entry name" value="CYS_MET_METAB_PP"/>
    <property type="match status" value="1"/>
</dbReference>
<sequence length="392" mass="42945">MAKSPRKDRTILTHAGNDPEAHGGVVNPPIYRASTVLYPTVREMHERGRQKFDTVYYGRYGTPTTFALESAVAELEEADRAVILPSGLGAVAGALLACLKAGDHLLMVDSVYEPTRTFCNQQLAKFGVSTTYYDPMIGAGIADLIQDNTRVVFVESPGSHTFEVQDIPAIAKAARAKGCLVLLDNTWATPLYFKPFRHGVDLSIHAATKYIVGHSDVMMGIITMKDAHYKQVKTSVHGMGYAASPDDCYLALRGLRTLAVRLAQHQQTALTLANWLKQRPEVERVLHPAMPDHPGHAIWKRDFTGSSGLFGMVLKPFAEERVAAMLDGMRLFGMGFSWGGYESLMIPSHLSHARSVKAWSEAGPTLRLHAGLEDTDDLIADLDAGFARLRGN</sequence>
<evidence type="ECO:0000256" key="3">
    <source>
        <dbReference type="ARBA" id="ARBA00022898"/>
    </source>
</evidence>
<keyword evidence="11" id="KW-1185">Reference proteome</keyword>
<dbReference type="EC" id="4.4.1.13" evidence="10"/>
<name>A0ABU5EHM8_9PROT</name>
<accession>A0ABU5EHM8</accession>
<evidence type="ECO:0000256" key="5">
    <source>
        <dbReference type="ARBA" id="ARBA00046315"/>
    </source>
</evidence>
<reference evidence="10 11" key="1">
    <citation type="journal article" date="2016" name="Antonie Van Leeuwenhoek">
        <title>Dongia soli sp. nov., isolated from soil from Dokdo, Korea.</title>
        <authorList>
            <person name="Kim D.U."/>
            <person name="Lee H."/>
            <person name="Kim H."/>
            <person name="Kim S.G."/>
            <person name="Ka J.O."/>
        </authorList>
    </citation>
    <scope>NUCLEOTIDE SEQUENCE [LARGE SCALE GENOMIC DNA]</scope>
    <source>
        <strain evidence="10 11">D78</strain>
    </source>
</reference>
<keyword evidence="4 10" id="KW-0456">Lyase</keyword>
<evidence type="ECO:0000256" key="9">
    <source>
        <dbReference type="SAM" id="MobiDB-lite"/>
    </source>
</evidence>
<comment type="similarity">
    <text evidence="2 8">Belongs to the trans-sulfuration enzymes family.</text>
</comment>
<dbReference type="InterPro" id="IPR015422">
    <property type="entry name" value="PyrdxlP-dep_Trfase_small"/>
</dbReference>
<evidence type="ECO:0000313" key="10">
    <source>
        <dbReference type="EMBL" id="MDY0885020.1"/>
    </source>
</evidence>
<feature type="region of interest" description="Disordered" evidence="9">
    <location>
        <begin position="1"/>
        <end position="25"/>
    </location>
</feature>
<dbReference type="InterPro" id="IPR006233">
    <property type="entry name" value="Cys_b_lyase_bac"/>
</dbReference>
<dbReference type="InterPro" id="IPR015421">
    <property type="entry name" value="PyrdxlP-dep_Trfase_major"/>
</dbReference>
<evidence type="ECO:0000256" key="1">
    <source>
        <dbReference type="ARBA" id="ARBA00001933"/>
    </source>
</evidence>
<proteinExistence type="inferred from homology"/>
<dbReference type="Gene3D" id="3.90.1150.10">
    <property type="entry name" value="Aspartate Aminotransferase, domain 1"/>
    <property type="match status" value="1"/>
</dbReference>
<dbReference type="PIRSF" id="PIRSF001434">
    <property type="entry name" value="CGS"/>
    <property type="match status" value="1"/>
</dbReference>
<evidence type="ECO:0000256" key="8">
    <source>
        <dbReference type="RuleBase" id="RU362118"/>
    </source>
</evidence>
<dbReference type="InterPro" id="IPR000277">
    <property type="entry name" value="Cys/Met-Metab_PyrdxlP-dep_enz"/>
</dbReference>
<dbReference type="GO" id="GO:0047804">
    <property type="term" value="F:cysteine-S-conjugate beta-lyase activity"/>
    <property type="evidence" value="ECO:0007669"/>
    <property type="project" value="UniProtKB-EC"/>
</dbReference>
<dbReference type="CDD" id="cd00614">
    <property type="entry name" value="CGS_like"/>
    <property type="match status" value="1"/>
</dbReference>
<dbReference type="NCBIfam" id="TIGR01324">
    <property type="entry name" value="cysta_beta_ly_B"/>
    <property type="match status" value="1"/>
</dbReference>
<dbReference type="Proteomes" id="UP001279642">
    <property type="component" value="Unassembled WGS sequence"/>
</dbReference>
<evidence type="ECO:0000256" key="2">
    <source>
        <dbReference type="ARBA" id="ARBA00009077"/>
    </source>
</evidence>
<comment type="pathway">
    <text evidence="5">Amino-acid biosynthesis; L-methionine biosynthesis via de novo pathway; L-homocysteine from L-cystathionine: step 1/1.</text>
</comment>
<evidence type="ECO:0000313" key="11">
    <source>
        <dbReference type="Proteomes" id="UP001279642"/>
    </source>
</evidence>
<organism evidence="10 11">
    <name type="scientific">Dongia soli</name>
    <dbReference type="NCBI Taxonomy" id="600628"/>
    <lineage>
        <taxon>Bacteria</taxon>
        <taxon>Pseudomonadati</taxon>
        <taxon>Pseudomonadota</taxon>
        <taxon>Alphaproteobacteria</taxon>
        <taxon>Rhodospirillales</taxon>
        <taxon>Dongiaceae</taxon>
        <taxon>Dongia</taxon>
    </lineage>
</organism>
<keyword evidence="3 8" id="KW-0663">Pyridoxal phosphate</keyword>
<dbReference type="Gene3D" id="3.40.640.10">
    <property type="entry name" value="Type I PLP-dependent aspartate aminotransferase-like (Major domain)"/>
    <property type="match status" value="1"/>
</dbReference>
<comment type="catalytic activity">
    <reaction evidence="6">
        <text>L,L-cystathionine + H2O = L-homocysteine + pyruvate + NH4(+)</text>
        <dbReference type="Rhea" id="RHEA:13965"/>
        <dbReference type="ChEBI" id="CHEBI:15361"/>
        <dbReference type="ChEBI" id="CHEBI:15377"/>
        <dbReference type="ChEBI" id="CHEBI:28938"/>
        <dbReference type="ChEBI" id="CHEBI:58161"/>
        <dbReference type="ChEBI" id="CHEBI:58199"/>
    </reaction>
</comment>
<gene>
    <name evidence="10" type="primary">metC</name>
    <name evidence="10" type="ORF">SMD27_19410</name>
</gene>
<dbReference type="PANTHER" id="PTHR43500:SF1">
    <property type="entry name" value="CYSTATHIONINE BETA-LYASE-RELATED"/>
    <property type="match status" value="1"/>
</dbReference>
<dbReference type="SUPFAM" id="SSF53383">
    <property type="entry name" value="PLP-dependent transferases"/>
    <property type="match status" value="1"/>
</dbReference>
<feature type="compositionally biased region" description="Basic and acidic residues" evidence="9">
    <location>
        <begin position="1"/>
        <end position="21"/>
    </location>
</feature>
<dbReference type="InterPro" id="IPR015424">
    <property type="entry name" value="PyrdxlP-dep_Trfase"/>
</dbReference>
<evidence type="ECO:0000256" key="7">
    <source>
        <dbReference type="ARBA" id="ARBA00047625"/>
    </source>
</evidence>
<protein>
    <submittedName>
        <fullName evidence="10">Cystathionine beta-lyase</fullName>
        <ecNumber evidence="10">4.4.1.13</ecNumber>
    </submittedName>
</protein>
<comment type="catalytic activity">
    <reaction evidence="7">
        <text>an S-substituted L-cysteine + H2O = a thiol + pyruvate + NH4(+)</text>
        <dbReference type="Rhea" id="RHEA:18121"/>
        <dbReference type="ChEBI" id="CHEBI:15361"/>
        <dbReference type="ChEBI" id="CHEBI:15377"/>
        <dbReference type="ChEBI" id="CHEBI:28938"/>
        <dbReference type="ChEBI" id="CHEBI:29256"/>
        <dbReference type="ChEBI" id="CHEBI:58717"/>
        <dbReference type="EC" id="4.4.1.13"/>
    </reaction>
</comment>
<comment type="cofactor">
    <cofactor evidence="1 8">
        <name>pyridoxal 5'-phosphate</name>
        <dbReference type="ChEBI" id="CHEBI:597326"/>
    </cofactor>
</comment>
<dbReference type="EMBL" id="JAXCLW010000007">
    <property type="protein sequence ID" value="MDY0885020.1"/>
    <property type="molecule type" value="Genomic_DNA"/>
</dbReference>
<dbReference type="Pfam" id="PF01053">
    <property type="entry name" value="Cys_Met_Meta_PP"/>
    <property type="match status" value="1"/>
</dbReference>
<dbReference type="PANTHER" id="PTHR43500">
    <property type="entry name" value="CYSTATHIONINE BETA-LYASE-RELATED"/>
    <property type="match status" value="1"/>
</dbReference>
<dbReference type="RefSeq" id="WP_320510094.1">
    <property type="nucleotide sequence ID" value="NZ_JAXCLW010000007.1"/>
</dbReference>
<evidence type="ECO:0000256" key="6">
    <source>
        <dbReference type="ARBA" id="ARBA00047517"/>
    </source>
</evidence>
<evidence type="ECO:0000256" key="4">
    <source>
        <dbReference type="ARBA" id="ARBA00023239"/>
    </source>
</evidence>